<reference evidence="2 3" key="1">
    <citation type="submission" date="2017-03" db="EMBL/GenBank/DDBJ databases">
        <title>Genomes of endolithic fungi from Antarctica.</title>
        <authorList>
            <person name="Coleine C."/>
            <person name="Masonjones S."/>
            <person name="Stajich J.E."/>
        </authorList>
    </citation>
    <scope>NUCLEOTIDE SEQUENCE [LARGE SCALE GENOMIC DNA]</scope>
    <source>
        <strain evidence="2 3">CCFEE 5184</strain>
    </source>
</reference>
<name>A0A4U0XYH7_9PEZI</name>
<dbReference type="AlphaFoldDB" id="A0A4U0XYH7"/>
<evidence type="ECO:0000313" key="2">
    <source>
        <dbReference type="EMBL" id="TKA81761.1"/>
    </source>
</evidence>
<dbReference type="Proteomes" id="UP000309340">
    <property type="component" value="Unassembled WGS sequence"/>
</dbReference>
<dbReference type="EMBL" id="NAJQ01000046">
    <property type="protein sequence ID" value="TKA81761.1"/>
    <property type="molecule type" value="Genomic_DNA"/>
</dbReference>
<proteinExistence type="predicted"/>
<feature type="region of interest" description="Disordered" evidence="1">
    <location>
        <begin position="212"/>
        <end position="234"/>
    </location>
</feature>
<sequence>MANPSDTTNMAFKQFEELVRNGDFTDKELASLKEVVLRSAQQTAISPAAFRQLEEQIADAARMDIFTPQWMIGHAHGGMKRMVHTNKLTTCVNCKRENKEMAAPARRSVLTMVGHGAHDDHDREDDHDGDRRDRRIDKNQKSLWRAIYDICAAVNNTLMKYDMPLYCITSMSNMLRFPDSEENPVSFQDGMFLQHQRPGGDYGPVDRRPRVVESSRKRGLNPAQSEGPGARRLGCSASKSRDWGVMITWANRSSLGRTAIITGIPHMWKPESGTSISCMYISLAMNRFKPFPTTTTNTTVGSVVYIVTLLDSDSGRELRKALHNLPSHVSKERTEKEVGDATLPEHRRDTDENSPSIAELTVLTVSYASARLCLSVWSSLLLSIPKTAP</sequence>
<organism evidence="2 3">
    <name type="scientific">Friedmanniomyces simplex</name>
    <dbReference type="NCBI Taxonomy" id="329884"/>
    <lineage>
        <taxon>Eukaryota</taxon>
        <taxon>Fungi</taxon>
        <taxon>Dikarya</taxon>
        <taxon>Ascomycota</taxon>
        <taxon>Pezizomycotina</taxon>
        <taxon>Dothideomycetes</taxon>
        <taxon>Dothideomycetidae</taxon>
        <taxon>Mycosphaerellales</taxon>
        <taxon>Teratosphaeriaceae</taxon>
        <taxon>Friedmanniomyces</taxon>
    </lineage>
</organism>
<feature type="region of interest" description="Disordered" evidence="1">
    <location>
        <begin position="327"/>
        <end position="353"/>
    </location>
</feature>
<protein>
    <submittedName>
        <fullName evidence="2">Uncharacterized protein</fullName>
    </submittedName>
</protein>
<comment type="caution">
    <text evidence="2">The sequence shown here is derived from an EMBL/GenBank/DDBJ whole genome shotgun (WGS) entry which is preliminary data.</text>
</comment>
<keyword evidence="3" id="KW-1185">Reference proteome</keyword>
<evidence type="ECO:0000313" key="3">
    <source>
        <dbReference type="Proteomes" id="UP000309340"/>
    </source>
</evidence>
<gene>
    <name evidence="2" type="ORF">B0A55_01142</name>
</gene>
<feature type="compositionally biased region" description="Basic and acidic residues" evidence="1">
    <location>
        <begin position="116"/>
        <end position="134"/>
    </location>
</feature>
<feature type="compositionally biased region" description="Basic and acidic residues" evidence="1">
    <location>
        <begin position="329"/>
        <end position="351"/>
    </location>
</feature>
<accession>A0A4U0XYH7</accession>
<evidence type="ECO:0000256" key="1">
    <source>
        <dbReference type="SAM" id="MobiDB-lite"/>
    </source>
</evidence>
<feature type="region of interest" description="Disordered" evidence="1">
    <location>
        <begin position="115"/>
        <end position="134"/>
    </location>
</feature>